<keyword evidence="3" id="KW-0677">Repeat</keyword>
<protein>
    <recommendedName>
        <fullName evidence="6">Peptidyl-prolyl cis-trans isomerase</fullName>
        <shortName evidence="6">PPIase</shortName>
        <ecNumber evidence="6">5.2.1.8</ecNumber>
    </recommendedName>
</protein>
<evidence type="ECO:0000313" key="10">
    <source>
        <dbReference type="EMBL" id="OGK29294.1"/>
    </source>
</evidence>
<dbReference type="Gene3D" id="2.40.100.10">
    <property type="entry name" value="Cyclophilin-like"/>
    <property type="match status" value="1"/>
</dbReference>
<reference evidence="10 11" key="1">
    <citation type="journal article" date="2016" name="Nat. Commun.">
        <title>Thousands of microbial genomes shed light on interconnected biogeochemical processes in an aquifer system.</title>
        <authorList>
            <person name="Anantharaman K."/>
            <person name="Brown C.T."/>
            <person name="Hug L.A."/>
            <person name="Sharon I."/>
            <person name="Castelle C.J."/>
            <person name="Probst A.J."/>
            <person name="Thomas B.C."/>
            <person name="Singh A."/>
            <person name="Wilkins M.J."/>
            <person name="Karaoz U."/>
            <person name="Brodie E.L."/>
            <person name="Williams K.H."/>
            <person name="Hubbard S.S."/>
            <person name="Banfield J.F."/>
        </authorList>
    </citation>
    <scope>NUCLEOTIDE SEQUENCE [LARGE SCALE GENOMIC DNA]</scope>
</reference>
<feature type="domain" description="PPIase cyclophilin-type" evidence="9">
    <location>
        <begin position="70"/>
        <end position="210"/>
    </location>
</feature>
<evidence type="ECO:0000256" key="6">
    <source>
        <dbReference type="RuleBase" id="RU363019"/>
    </source>
</evidence>
<dbReference type="CDD" id="cd00317">
    <property type="entry name" value="cyclophilin"/>
    <property type="match status" value="1"/>
</dbReference>
<dbReference type="FunFam" id="2.40.100.10:FF:000003">
    <property type="entry name" value="Peptidylprolyl isomerase domain and WD repeat-containing 1"/>
    <property type="match status" value="1"/>
</dbReference>
<keyword evidence="8" id="KW-0472">Membrane</keyword>
<keyword evidence="2" id="KW-0853">WD repeat</keyword>
<evidence type="ECO:0000256" key="4">
    <source>
        <dbReference type="ARBA" id="ARBA00023110"/>
    </source>
</evidence>
<dbReference type="GO" id="GO:0003755">
    <property type="term" value="F:peptidyl-prolyl cis-trans isomerase activity"/>
    <property type="evidence" value="ECO:0007669"/>
    <property type="project" value="UniProtKB-UniRule"/>
</dbReference>
<dbReference type="InterPro" id="IPR002130">
    <property type="entry name" value="Cyclophilin-type_PPIase_dom"/>
</dbReference>
<evidence type="ECO:0000256" key="3">
    <source>
        <dbReference type="ARBA" id="ARBA00022737"/>
    </source>
</evidence>
<keyword evidence="5 6" id="KW-0413">Isomerase</keyword>
<evidence type="ECO:0000256" key="8">
    <source>
        <dbReference type="SAM" id="Phobius"/>
    </source>
</evidence>
<dbReference type="Proteomes" id="UP000177027">
    <property type="component" value="Unassembled WGS sequence"/>
</dbReference>
<accession>A0A1F7HE98</accession>
<dbReference type="EC" id="5.2.1.8" evidence="6"/>
<organism evidence="10 11">
    <name type="scientific">Candidatus Roizmanbacteria bacterium RIFCSPHIGHO2_02_FULL_40_9</name>
    <dbReference type="NCBI Taxonomy" id="1802042"/>
    <lineage>
        <taxon>Bacteria</taxon>
        <taxon>Candidatus Roizmaniibacteriota</taxon>
    </lineage>
</organism>
<dbReference type="PANTHER" id="PTHR45625:SF4">
    <property type="entry name" value="PEPTIDYLPROLYL ISOMERASE DOMAIN AND WD REPEAT-CONTAINING PROTEIN 1"/>
    <property type="match status" value="1"/>
</dbReference>
<keyword evidence="8" id="KW-0812">Transmembrane</keyword>
<sequence>MDKKVFLVILAVIVGLIIFFDYSMKKSTTSDNSGISVTEQITQPPASEPTPPMTINAEMKYNAIISTDKGDIEVELFASEAPITVNNFVYLSRKGFYNGIIFHRVIKNFMIQTGDPLGNGSGGPGYAFEDEISKGRAFDKSGMLAMANSGPNTNGSQFFITHTATPWLNGHHTIFGKVTKGMDVVNTIATTQTSENDKPAVDINISKITINEQ</sequence>
<dbReference type="Pfam" id="PF00160">
    <property type="entry name" value="Pro_isomerase"/>
    <property type="match status" value="1"/>
</dbReference>
<dbReference type="InterPro" id="IPR044666">
    <property type="entry name" value="Cyclophilin_A-like"/>
</dbReference>
<dbReference type="EMBL" id="MFZS01000005">
    <property type="protein sequence ID" value="OGK29294.1"/>
    <property type="molecule type" value="Genomic_DNA"/>
</dbReference>
<evidence type="ECO:0000256" key="2">
    <source>
        <dbReference type="ARBA" id="ARBA00022574"/>
    </source>
</evidence>
<dbReference type="PRINTS" id="PR00153">
    <property type="entry name" value="CSAPPISMRASE"/>
</dbReference>
<keyword evidence="8" id="KW-1133">Transmembrane helix</keyword>
<comment type="caution">
    <text evidence="10">The sequence shown here is derived from an EMBL/GenBank/DDBJ whole genome shotgun (WGS) entry which is preliminary data.</text>
</comment>
<dbReference type="SUPFAM" id="SSF50891">
    <property type="entry name" value="Cyclophilin-like"/>
    <property type="match status" value="1"/>
</dbReference>
<dbReference type="InterPro" id="IPR029000">
    <property type="entry name" value="Cyclophilin-like_dom_sf"/>
</dbReference>
<dbReference type="AlphaFoldDB" id="A0A1F7HE98"/>
<keyword evidence="4 6" id="KW-0697">Rotamase</keyword>
<evidence type="ECO:0000256" key="5">
    <source>
        <dbReference type="ARBA" id="ARBA00023235"/>
    </source>
</evidence>
<comment type="function">
    <text evidence="6">PPIases accelerate the folding of proteins. It catalyzes the cis-trans isomerization of proline imidic peptide bonds in oligopeptides.</text>
</comment>
<feature type="compositionally biased region" description="Polar residues" evidence="7">
    <location>
        <begin position="28"/>
        <end position="45"/>
    </location>
</feature>
<evidence type="ECO:0000313" key="11">
    <source>
        <dbReference type="Proteomes" id="UP000177027"/>
    </source>
</evidence>
<feature type="region of interest" description="Disordered" evidence="7">
    <location>
        <begin position="28"/>
        <end position="52"/>
    </location>
</feature>
<proteinExistence type="inferred from homology"/>
<evidence type="ECO:0000256" key="1">
    <source>
        <dbReference type="ARBA" id="ARBA00000971"/>
    </source>
</evidence>
<name>A0A1F7HE98_9BACT</name>
<comment type="catalytic activity">
    <reaction evidence="1 6">
        <text>[protein]-peptidylproline (omega=180) = [protein]-peptidylproline (omega=0)</text>
        <dbReference type="Rhea" id="RHEA:16237"/>
        <dbReference type="Rhea" id="RHEA-COMP:10747"/>
        <dbReference type="Rhea" id="RHEA-COMP:10748"/>
        <dbReference type="ChEBI" id="CHEBI:83833"/>
        <dbReference type="ChEBI" id="CHEBI:83834"/>
        <dbReference type="EC" id="5.2.1.8"/>
    </reaction>
</comment>
<dbReference type="PANTHER" id="PTHR45625">
    <property type="entry name" value="PEPTIDYL-PROLYL CIS-TRANS ISOMERASE-RELATED"/>
    <property type="match status" value="1"/>
</dbReference>
<comment type="similarity">
    <text evidence="6">Belongs to the cyclophilin-type PPIase family.</text>
</comment>
<gene>
    <name evidence="10" type="ORF">A3D06_01530</name>
</gene>
<evidence type="ECO:0000256" key="7">
    <source>
        <dbReference type="SAM" id="MobiDB-lite"/>
    </source>
</evidence>
<feature type="transmembrane region" description="Helical" evidence="8">
    <location>
        <begin position="6"/>
        <end position="24"/>
    </location>
</feature>
<dbReference type="PROSITE" id="PS50072">
    <property type="entry name" value="CSA_PPIASE_2"/>
    <property type="match status" value="1"/>
</dbReference>
<evidence type="ECO:0000259" key="9">
    <source>
        <dbReference type="PROSITE" id="PS50072"/>
    </source>
</evidence>